<dbReference type="PANTHER" id="PTHR43153:SF1">
    <property type="entry name" value="ELECTRON TRANSFER FLAVOPROTEIN SUBUNIT ALPHA, MITOCHONDRIAL"/>
    <property type="match status" value="1"/>
</dbReference>
<protein>
    <submittedName>
        <fullName evidence="7">Electron transfer flavoprotein subunit alpha/FixB family protein</fullName>
    </submittedName>
</protein>
<dbReference type="Pfam" id="PF01012">
    <property type="entry name" value="ETF"/>
    <property type="match status" value="1"/>
</dbReference>
<evidence type="ECO:0000259" key="6">
    <source>
        <dbReference type="SMART" id="SM00893"/>
    </source>
</evidence>
<dbReference type="InterPro" id="IPR001308">
    <property type="entry name" value="ETF_a/FixB"/>
</dbReference>
<organism evidence="7 8">
    <name type="scientific">Halocatena marina</name>
    <dbReference type="NCBI Taxonomy" id="2934937"/>
    <lineage>
        <taxon>Archaea</taxon>
        <taxon>Methanobacteriati</taxon>
        <taxon>Methanobacteriota</taxon>
        <taxon>Stenosarchaea group</taxon>
        <taxon>Halobacteria</taxon>
        <taxon>Halobacteriales</taxon>
        <taxon>Natronomonadaceae</taxon>
        <taxon>Halocatena</taxon>
    </lineage>
</organism>
<dbReference type="PANTHER" id="PTHR43153">
    <property type="entry name" value="ELECTRON TRANSFER FLAVOPROTEIN ALPHA"/>
    <property type="match status" value="1"/>
</dbReference>
<dbReference type="PIRSF" id="PIRSF000089">
    <property type="entry name" value="Electra_flavoP_a"/>
    <property type="match status" value="1"/>
</dbReference>
<feature type="domain" description="Electron transfer flavoprotein alpha/beta-subunit N-terminal" evidence="6">
    <location>
        <begin position="2"/>
        <end position="186"/>
    </location>
</feature>
<dbReference type="AlphaFoldDB" id="A0ABD5YL92"/>
<keyword evidence="5" id="KW-0249">Electron transport</keyword>
<evidence type="ECO:0000256" key="1">
    <source>
        <dbReference type="ARBA" id="ARBA00005817"/>
    </source>
</evidence>
<dbReference type="SMART" id="SM00893">
    <property type="entry name" value="ETF"/>
    <property type="match status" value="1"/>
</dbReference>
<dbReference type="InterPro" id="IPR018206">
    <property type="entry name" value="ETF_asu_C_CS"/>
</dbReference>
<dbReference type="RefSeq" id="WP_390205364.1">
    <property type="nucleotide sequence ID" value="NZ_JBHTAX010000001.1"/>
</dbReference>
<comment type="similarity">
    <text evidence="1">Belongs to the ETF alpha-subunit/FixB family.</text>
</comment>
<dbReference type="Gene3D" id="3.40.50.620">
    <property type="entry name" value="HUPs"/>
    <property type="match status" value="1"/>
</dbReference>
<evidence type="ECO:0000313" key="7">
    <source>
        <dbReference type="EMBL" id="MFC7189995.1"/>
    </source>
</evidence>
<evidence type="ECO:0000256" key="3">
    <source>
        <dbReference type="ARBA" id="ARBA00022630"/>
    </source>
</evidence>
<dbReference type="SUPFAM" id="SSF52467">
    <property type="entry name" value="DHS-like NAD/FAD-binding domain"/>
    <property type="match status" value="1"/>
</dbReference>
<name>A0ABD5YL92_9EURY</name>
<evidence type="ECO:0000256" key="4">
    <source>
        <dbReference type="ARBA" id="ARBA00022827"/>
    </source>
</evidence>
<keyword evidence="3" id="KW-0285">Flavoprotein</keyword>
<dbReference type="InterPro" id="IPR014730">
    <property type="entry name" value="ETF_a/b_N"/>
</dbReference>
<dbReference type="Gene3D" id="3.40.50.1220">
    <property type="entry name" value="TPP-binding domain"/>
    <property type="match status" value="1"/>
</dbReference>
<keyword evidence="4" id="KW-0274">FAD</keyword>
<comment type="caution">
    <text evidence="7">The sequence shown here is derived from an EMBL/GenBank/DDBJ whole genome shotgun (WGS) entry which is preliminary data.</text>
</comment>
<accession>A0ABD5YL92</accession>
<dbReference type="InterPro" id="IPR014729">
    <property type="entry name" value="Rossmann-like_a/b/a_fold"/>
</dbReference>
<sequence>MILSLIEHEDGTPSDVSLQMLTLARDIAEQTDSSLAAIVFGDGDAVTDAVATQGVEDVYSVTHDRLDVYAPEAWAESVDQLVEELDPEAVLAAGTDRGHEVLAHVVARRDLPMAANCTEVDVGDAYEVTRQRWGGSLIEHARFESGMPVLTTAAHEIAAEPATEAADVTTHDFTPTLDDDDFRVRVSRREESDAEGIPLGEARIVVGGGRGVGSSEDFDQLEELAELLGGTVGSSRAAVNEGWRPHDDQIGLTGAKIAPKLYVACGISGAVQHMVGCKGADNILAINTDPETSIIQKESTPSSVTSTRSSQH</sequence>
<keyword evidence="8" id="KW-1185">Reference proteome</keyword>
<evidence type="ECO:0000313" key="8">
    <source>
        <dbReference type="Proteomes" id="UP001596417"/>
    </source>
</evidence>
<dbReference type="PROSITE" id="PS00696">
    <property type="entry name" value="ETF_ALPHA"/>
    <property type="match status" value="1"/>
</dbReference>
<evidence type="ECO:0000256" key="5">
    <source>
        <dbReference type="ARBA" id="ARBA00022982"/>
    </source>
</evidence>
<evidence type="ECO:0000256" key="2">
    <source>
        <dbReference type="ARBA" id="ARBA00022448"/>
    </source>
</evidence>
<dbReference type="SUPFAM" id="SSF52402">
    <property type="entry name" value="Adenine nucleotide alpha hydrolases-like"/>
    <property type="match status" value="1"/>
</dbReference>
<dbReference type="Pfam" id="PF00766">
    <property type="entry name" value="ETF_alpha"/>
    <property type="match status" value="1"/>
</dbReference>
<proteinExistence type="inferred from homology"/>
<reference evidence="7 8" key="1">
    <citation type="journal article" date="2019" name="Int. J. Syst. Evol. Microbiol.">
        <title>The Global Catalogue of Microorganisms (GCM) 10K type strain sequencing project: providing services to taxonomists for standard genome sequencing and annotation.</title>
        <authorList>
            <consortium name="The Broad Institute Genomics Platform"/>
            <consortium name="The Broad Institute Genome Sequencing Center for Infectious Disease"/>
            <person name="Wu L."/>
            <person name="Ma J."/>
        </authorList>
    </citation>
    <scope>NUCLEOTIDE SEQUENCE [LARGE SCALE GENOMIC DNA]</scope>
    <source>
        <strain evidence="7 8">RDMS1</strain>
    </source>
</reference>
<dbReference type="InterPro" id="IPR014731">
    <property type="entry name" value="ETF_asu_C"/>
</dbReference>
<keyword evidence="2" id="KW-0813">Transport</keyword>
<dbReference type="InterPro" id="IPR029035">
    <property type="entry name" value="DHS-like_NAD/FAD-binding_dom"/>
</dbReference>
<dbReference type="Proteomes" id="UP001596417">
    <property type="component" value="Unassembled WGS sequence"/>
</dbReference>
<dbReference type="EMBL" id="JBHTAX010000001">
    <property type="protein sequence ID" value="MFC7189995.1"/>
    <property type="molecule type" value="Genomic_DNA"/>
</dbReference>
<gene>
    <name evidence="7" type="ORF">ACFQL7_09090</name>
</gene>